<evidence type="ECO:0000256" key="1">
    <source>
        <dbReference type="ARBA" id="ARBA00004651"/>
    </source>
</evidence>
<dbReference type="PANTHER" id="PTHR43163">
    <property type="entry name" value="DIPEPTIDE TRANSPORT SYSTEM PERMEASE PROTEIN DPPB-RELATED"/>
    <property type="match status" value="1"/>
</dbReference>
<dbReference type="Proteomes" id="UP000824091">
    <property type="component" value="Unassembled WGS sequence"/>
</dbReference>
<accession>A0A9D1I396</accession>
<evidence type="ECO:0000256" key="2">
    <source>
        <dbReference type="ARBA" id="ARBA00022448"/>
    </source>
</evidence>
<evidence type="ECO:0000256" key="4">
    <source>
        <dbReference type="ARBA" id="ARBA00022692"/>
    </source>
</evidence>
<dbReference type="GO" id="GO:0005886">
    <property type="term" value="C:plasma membrane"/>
    <property type="evidence" value="ECO:0007669"/>
    <property type="project" value="UniProtKB-SubCell"/>
</dbReference>
<comment type="subcellular location">
    <subcellularLocation>
        <location evidence="1 7">Cell membrane</location>
        <topology evidence="1 7">Multi-pass membrane protein</topology>
    </subcellularLocation>
</comment>
<keyword evidence="3" id="KW-1003">Cell membrane</keyword>
<evidence type="ECO:0000256" key="5">
    <source>
        <dbReference type="ARBA" id="ARBA00022989"/>
    </source>
</evidence>
<dbReference type="CDD" id="cd06261">
    <property type="entry name" value="TM_PBP2"/>
    <property type="match status" value="1"/>
</dbReference>
<evidence type="ECO:0000259" key="8">
    <source>
        <dbReference type="PROSITE" id="PS50928"/>
    </source>
</evidence>
<comment type="caution">
    <text evidence="9">The sequence shown here is derived from an EMBL/GenBank/DDBJ whole genome shotgun (WGS) entry which is preliminary data.</text>
</comment>
<comment type="similarity">
    <text evidence="7">Belongs to the binding-protein-dependent transport system permease family.</text>
</comment>
<dbReference type="GO" id="GO:0055085">
    <property type="term" value="P:transmembrane transport"/>
    <property type="evidence" value="ECO:0007669"/>
    <property type="project" value="InterPro"/>
</dbReference>
<keyword evidence="6 7" id="KW-0472">Membrane</keyword>
<feature type="domain" description="ABC transmembrane type-1" evidence="8">
    <location>
        <begin position="95"/>
        <end position="292"/>
    </location>
</feature>
<dbReference type="InterPro" id="IPR045621">
    <property type="entry name" value="BPD_transp_1_N"/>
</dbReference>
<feature type="transmembrane region" description="Helical" evidence="7">
    <location>
        <begin position="97"/>
        <end position="121"/>
    </location>
</feature>
<dbReference type="AlphaFoldDB" id="A0A9D1I396"/>
<proteinExistence type="inferred from homology"/>
<dbReference type="SUPFAM" id="SSF161098">
    <property type="entry name" value="MetI-like"/>
    <property type="match status" value="1"/>
</dbReference>
<evidence type="ECO:0000313" key="10">
    <source>
        <dbReference type="Proteomes" id="UP000824091"/>
    </source>
</evidence>
<dbReference type="PROSITE" id="PS50928">
    <property type="entry name" value="ABC_TM1"/>
    <property type="match status" value="1"/>
</dbReference>
<evidence type="ECO:0000256" key="3">
    <source>
        <dbReference type="ARBA" id="ARBA00022475"/>
    </source>
</evidence>
<evidence type="ECO:0000256" key="6">
    <source>
        <dbReference type="ARBA" id="ARBA00023136"/>
    </source>
</evidence>
<organism evidence="9 10">
    <name type="scientific">Candidatus Fimisoma avicola</name>
    <dbReference type="NCBI Taxonomy" id="2840826"/>
    <lineage>
        <taxon>Bacteria</taxon>
        <taxon>Bacillati</taxon>
        <taxon>Bacillota</taxon>
        <taxon>Clostridia</taxon>
        <taxon>Eubacteriales</taxon>
        <taxon>Candidatus Fimisoma</taxon>
    </lineage>
</organism>
<keyword evidence="2 7" id="KW-0813">Transport</keyword>
<dbReference type="Pfam" id="PF19300">
    <property type="entry name" value="BPD_transp_1_N"/>
    <property type="match status" value="1"/>
</dbReference>
<feature type="transmembrane region" description="Helical" evidence="7">
    <location>
        <begin position="273"/>
        <end position="299"/>
    </location>
</feature>
<name>A0A9D1I396_9FIRM</name>
<keyword evidence="4 7" id="KW-0812">Transmembrane</keyword>
<keyword evidence="5 7" id="KW-1133">Transmembrane helix</keyword>
<dbReference type="Pfam" id="PF00528">
    <property type="entry name" value="BPD_transp_1"/>
    <property type="match status" value="1"/>
</dbReference>
<dbReference type="InterPro" id="IPR000515">
    <property type="entry name" value="MetI-like"/>
</dbReference>
<dbReference type="Gene3D" id="1.10.3720.10">
    <property type="entry name" value="MetI-like"/>
    <property type="match status" value="1"/>
</dbReference>
<feature type="transmembrane region" description="Helical" evidence="7">
    <location>
        <begin position="12"/>
        <end position="30"/>
    </location>
</feature>
<dbReference type="EMBL" id="DVMO01000035">
    <property type="protein sequence ID" value="HIU27194.1"/>
    <property type="molecule type" value="Genomic_DNA"/>
</dbReference>
<dbReference type="PANTHER" id="PTHR43163:SF3">
    <property type="entry name" value="PEPTIDE ABC TRANSPORTER PERMEASE PROTEIN"/>
    <property type="match status" value="1"/>
</dbReference>
<evidence type="ECO:0000256" key="7">
    <source>
        <dbReference type="RuleBase" id="RU363032"/>
    </source>
</evidence>
<reference evidence="9" key="2">
    <citation type="journal article" date="2021" name="PeerJ">
        <title>Extensive microbial diversity within the chicken gut microbiome revealed by metagenomics and culture.</title>
        <authorList>
            <person name="Gilroy R."/>
            <person name="Ravi A."/>
            <person name="Getino M."/>
            <person name="Pursley I."/>
            <person name="Horton D.L."/>
            <person name="Alikhan N.F."/>
            <person name="Baker D."/>
            <person name="Gharbi K."/>
            <person name="Hall N."/>
            <person name="Watson M."/>
            <person name="Adriaenssens E.M."/>
            <person name="Foster-Nyarko E."/>
            <person name="Jarju S."/>
            <person name="Secka A."/>
            <person name="Antonio M."/>
            <person name="Oren A."/>
            <person name="Chaudhuri R.R."/>
            <person name="La Ragione R."/>
            <person name="Hildebrand F."/>
            <person name="Pallen M.J."/>
        </authorList>
    </citation>
    <scope>NUCLEOTIDE SEQUENCE</scope>
    <source>
        <strain evidence="9">11300</strain>
    </source>
</reference>
<evidence type="ECO:0000313" key="9">
    <source>
        <dbReference type="EMBL" id="HIU27194.1"/>
    </source>
</evidence>
<feature type="transmembrane region" description="Helical" evidence="7">
    <location>
        <begin position="227"/>
        <end position="253"/>
    </location>
</feature>
<dbReference type="InterPro" id="IPR035906">
    <property type="entry name" value="MetI-like_sf"/>
</dbReference>
<protein>
    <submittedName>
        <fullName evidence="9">ABC transporter permease</fullName>
    </submittedName>
</protein>
<feature type="transmembrane region" description="Helical" evidence="7">
    <location>
        <begin position="133"/>
        <end position="161"/>
    </location>
</feature>
<feature type="transmembrane region" description="Helical" evidence="7">
    <location>
        <begin position="173"/>
        <end position="191"/>
    </location>
</feature>
<sequence>MRDYVIKRIFQGLLLVICVSFLVFCLMYAMPGDPIDMLVDRKVSEERKAEIAHEYGLDQPFMTQYVNWIDGIVHGDFGDSVRYKSDVWSLIEQRIPYSLKLCGWSLVLEIVVALPLGLLCAMKKDGFLDRFTVNFSMLMAAVPSFWLGALFILLFGVWLGWLPISGYSSAQHYILPVVTTVLASMGGTLRLTKSEVLDVFNEKYVTTAYAKGLPKKTVMIKHVLRNALILVTTLVFMSIPWLISGAVVIENMFGLPGMGNLLLNSIKVQDLPIVQAVLLLIAILTVLCNLASDILMGVLDPRIRLSLSGGDK</sequence>
<gene>
    <name evidence="9" type="ORF">IAD16_02280</name>
</gene>
<reference evidence="9" key="1">
    <citation type="submission" date="2020-10" db="EMBL/GenBank/DDBJ databases">
        <authorList>
            <person name="Gilroy R."/>
        </authorList>
    </citation>
    <scope>NUCLEOTIDE SEQUENCE</scope>
    <source>
        <strain evidence="9">11300</strain>
    </source>
</reference>